<name>G5JQ30_STRCG</name>
<proteinExistence type="predicted"/>
<sequence length="67" mass="7943">MSDKQWIVTYDYNITIGDLYSAYENYLYCLNYSVTKPSKGIEYIFFSKETEIGHIEKFLQLAQVSIR</sequence>
<dbReference type="Proteomes" id="UP000004322">
    <property type="component" value="Unassembled WGS sequence"/>
</dbReference>
<keyword evidence="2" id="KW-1185">Reference proteome</keyword>
<protein>
    <submittedName>
        <fullName evidence="1">Uncharacterized protein</fullName>
    </submittedName>
</protein>
<comment type="caution">
    <text evidence="1">The sequence shown here is derived from an EMBL/GenBank/DDBJ whole genome shotgun (WGS) entry which is preliminary data.</text>
</comment>
<accession>G5JQ30</accession>
<gene>
    <name evidence="1" type="ORF">STRCR_0477</name>
</gene>
<evidence type="ECO:0000313" key="1">
    <source>
        <dbReference type="EMBL" id="EHI73848.1"/>
    </source>
</evidence>
<dbReference type="EMBL" id="AEUV02000002">
    <property type="protein sequence ID" value="EHI73848.1"/>
    <property type="molecule type" value="Genomic_DNA"/>
</dbReference>
<evidence type="ECO:0000313" key="2">
    <source>
        <dbReference type="Proteomes" id="UP000004322"/>
    </source>
</evidence>
<dbReference type="AlphaFoldDB" id="G5JQ30"/>
<reference evidence="1" key="1">
    <citation type="submission" date="2011-07" db="EMBL/GenBank/DDBJ databases">
        <authorList>
            <person name="Stanhope M.J."/>
            <person name="Durkin A.S."/>
            <person name="Hostetler J."/>
            <person name="Kim M."/>
            <person name="Radune D."/>
            <person name="Singh I."/>
            <person name="Town C.D."/>
        </authorList>
    </citation>
    <scope>NUCLEOTIDE SEQUENCE [LARGE SCALE GENOMIC DNA]</scope>
    <source>
        <strain evidence="1">HS-6</strain>
    </source>
</reference>
<organism evidence="1 2">
    <name type="scientific">Streptococcus criceti HS-6</name>
    <dbReference type="NCBI Taxonomy" id="873449"/>
    <lineage>
        <taxon>Bacteria</taxon>
        <taxon>Bacillati</taxon>
        <taxon>Bacillota</taxon>
        <taxon>Bacilli</taxon>
        <taxon>Lactobacillales</taxon>
        <taxon>Streptococcaceae</taxon>
        <taxon>Streptococcus</taxon>
    </lineage>
</organism>